<dbReference type="PATRIC" id="fig|29422.6.peg.1778"/>
<dbReference type="EMBL" id="LNXV01000015">
    <property type="protein sequence ID" value="KTC83704.1"/>
    <property type="molecule type" value="Genomic_DNA"/>
</dbReference>
<proteinExistence type="predicted"/>
<accession>A0A0W0SK14</accession>
<reference evidence="1 2" key="1">
    <citation type="submission" date="2015-11" db="EMBL/GenBank/DDBJ databases">
        <title>Genomic analysis of 38 Legionella species identifies large and diverse effector repertoires.</title>
        <authorList>
            <person name="Burstein D."/>
            <person name="Amaro F."/>
            <person name="Zusman T."/>
            <person name="Lifshitz Z."/>
            <person name="Cohen O."/>
            <person name="Gilbert J.A."/>
            <person name="Pupko T."/>
            <person name="Shuman H.A."/>
            <person name="Segal G."/>
        </authorList>
    </citation>
    <scope>NUCLEOTIDE SEQUENCE [LARGE SCALE GENOMIC DNA]</scope>
    <source>
        <strain evidence="1 2">ATCC 43878</strain>
    </source>
</reference>
<name>A0A0W0SK14_9GAMM</name>
<gene>
    <name evidence="1" type="ORF">Lbru_1673</name>
</gene>
<dbReference type="OrthoDB" id="5652000at2"/>
<evidence type="ECO:0000313" key="2">
    <source>
        <dbReference type="Proteomes" id="UP000054742"/>
    </source>
</evidence>
<organism evidence="1 2">
    <name type="scientific">Legionella brunensis</name>
    <dbReference type="NCBI Taxonomy" id="29422"/>
    <lineage>
        <taxon>Bacteria</taxon>
        <taxon>Pseudomonadati</taxon>
        <taxon>Pseudomonadota</taxon>
        <taxon>Gammaproteobacteria</taxon>
        <taxon>Legionellales</taxon>
        <taxon>Legionellaceae</taxon>
        <taxon>Legionella</taxon>
    </lineage>
</organism>
<evidence type="ECO:0000313" key="1">
    <source>
        <dbReference type="EMBL" id="KTC83704.1"/>
    </source>
</evidence>
<dbReference type="AlphaFoldDB" id="A0A0W0SK14"/>
<dbReference type="RefSeq" id="WP_058441748.1">
    <property type="nucleotide sequence ID" value="NZ_CAAAHU010000027.1"/>
</dbReference>
<dbReference type="Proteomes" id="UP000054742">
    <property type="component" value="Unassembled WGS sequence"/>
</dbReference>
<comment type="caution">
    <text evidence="1">The sequence shown here is derived from an EMBL/GenBank/DDBJ whole genome shotgun (WGS) entry which is preliminary data.</text>
</comment>
<keyword evidence="2" id="KW-1185">Reference proteome</keyword>
<sequence length="91" mass="10135">MALFLVIVFVVLFLVIGTLLPGGRPTKLNHDNNSKQTRYNPAAGLPMIGGLDCMGNSIGSSASDRNNYWNNHFHNHSTYNSSSYDPFNNRY</sequence>
<protein>
    <submittedName>
        <fullName evidence="1">Uncharacterized protein</fullName>
    </submittedName>
</protein>